<proteinExistence type="predicted"/>
<evidence type="ECO:0000313" key="1">
    <source>
        <dbReference type="EMBL" id="SFK52017.1"/>
    </source>
</evidence>
<dbReference type="EMBL" id="FOSR01000003">
    <property type="protein sequence ID" value="SFK52017.1"/>
    <property type="molecule type" value="Genomic_DNA"/>
</dbReference>
<dbReference type="InterPro" id="IPR019600">
    <property type="entry name" value="Hemin_uptake_protein_HemP"/>
</dbReference>
<evidence type="ECO:0000313" key="2">
    <source>
        <dbReference type="Proteomes" id="UP000198725"/>
    </source>
</evidence>
<dbReference type="Proteomes" id="UP000198725">
    <property type="component" value="Unassembled WGS sequence"/>
</dbReference>
<protein>
    <submittedName>
        <fullName evidence="1">Hemin uptake protein HemP</fullName>
    </submittedName>
</protein>
<keyword evidence="2" id="KW-1185">Reference proteome</keyword>
<reference evidence="2" key="1">
    <citation type="submission" date="2016-10" db="EMBL/GenBank/DDBJ databases">
        <authorList>
            <person name="Varghese N."/>
            <person name="Submissions S."/>
        </authorList>
    </citation>
    <scope>NUCLEOTIDE SEQUENCE [LARGE SCALE GENOMIC DNA]</scope>
    <source>
        <strain evidence="2">MO64</strain>
    </source>
</reference>
<sequence>MSLSTTLSLPLEAASLPRSFRLLSLKRSPTREAENDIRRISSQSLLAGERELVIQHQGNEYHLRLTRNDKLILTK</sequence>
<dbReference type="AlphaFoldDB" id="A0A1I4A7D1"/>
<name>A0A1I4A7D1_9GAMM</name>
<organism evidence="1 2">
    <name type="scientific">Rhodanobacter glycinis</name>
    <dbReference type="NCBI Taxonomy" id="582702"/>
    <lineage>
        <taxon>Bacteria</taxon>
        <taxon>Pseudomonadati</taxon>
        <taxon>Pseudomonadota</taxon>
        <taxon>Gammaproteobacteria</taxon>
        <taxon>Lysobacterales</taxon>
        <taxon>Rhodanobacteraceae</taxon>
        <taxon>Rhodanobacter</taxon>
    </lineage>
</organism>
<dbReference type="Pfam" id="PF10636">
    <property type="entry name" value="hemP"/>
    <property type="match status" value="1"/>
</dbReference>
<accession>A0A1I4A7D1</accession>
<dbReference type="Gene3D" id="2.10.70.10">
    <property type="entry name" value="Complement Module, domain 1"/>
    <property type="match status" value="1"/>
</dbReference>
<gene>
    <name evidence="1" type="ORF">SAMN05192579_103286</name>
</gene>
<dbReference type="RefSeq" id="WP_092702237.1">
    <property type="nucleotide sequence ID" value="NZ_FOSR01000003.1"/>
</dbReference>